<dbReference type="PANTHER" id="PTHR33048">
    <property type="entry name" value="PTH11-LIKE INTEGRAL MEMBRANE PROTEIN (AFU_ORTHOLOGUE AFUA_5G11245)"/>
    <property type="match status" value="1"/>
</dbReference>
<dbReference type="InterPro" id="IPR052337">
    <property type="entry name" value="SAT4-like"/>
</dbReference>
<evidence type="ECO:0000256" key="7">
    <source>
        <dbReference type="SAM" id="Phobius"/>
    </source>
</evidence>
<dbReference type="Proteomes" id="UP001140513">
    <property type="component" value="Unassembled WGS sequence"/>
</dbReference>
<feature type="region of interest" description="Disordered" evidence="6">
    <location>
        <begin position="232"/>
        <end position="256"/>
    </location>
</feature>
<feature type="transmembrane region" description="Helical" evidence="7">
    <location>
        <begin position="41"/>
        <end position="58"/>
    </location>
</feature>
<keyword evidence="4 7" id="KW-0472">Membrane</keyword>
<evidence type="ECO:0000313" key="9">
    <source>
        <dbReference type="EMBL" id="KAJ4347788.1"/>
    </source>
</evidence>
<sequence length="280" mass="31720">MQLLLTMSSIVAEAGLGKDIWTIPFDKITFILLIYFIDEPIYITVVSLTKISILCFYLRIFPDRNFRRAVYAVMVFTGLYMLAFILVSLFQCRPVDHAWKYWNHEHAGACNNVNAQGWAAAIFNIVLDIATIILPLRQLSKLAMNWKKKVQLMLMFGFGGFVTLVSILRLETLIYFAKSENFTWDVAPFGYWSTIEMDIGVMCACMPALHSLFKRIWPKVFGGTARDKLTGRSGTSGLSASLGADRSQRSHKNTDTKDFIPLMDVNSTEAQKEGSKRNDV</sequence>
<evidence type="ECO:0000256" key="2">
    <source>
        <dbReference type="ARBA" id="ARBA00022692"/>
    </source>
</evidence>
<dbReference type="EMBL" id="JAPEUX010000007">
    <property type="protein sequence ID" value="KAJ4347788.1"/>
    <property type="molecule type" value="Genomic_DNA"/>
</dbReference>
<evidence type="ECO:0000313" key="10">
    <source>
        <dbReference type="Proteomes" id="UP001140513"/>
    </source>
</evidence>
<dbReference type="GO" id="GO:0016020">
    <property type="term" value="C:membrane"/>
    <property type="evidence" value="ECO:0007669"/>
    <property type="project" value="UniProtKB-SubCell"/>
</dbReference>
<name>A0A9W9C6Z4_9PLEO</name>
<organism evidence="9 10">
    <name type="scientific">Didymosphaeria variabile</name>
    <dbReference type="NCBI Taxonomy" id="1932322"/>
    <lineage>
        <taxon>Eukaryota</taxon>
        <taxon>Fungi</taxon>
        <taxon>Dikarya</taxon>
        <taxon>Ascomycota</taxon>
        <taxon>Pezizomycotina</taxon>
        <taxon>Dothideomycetes</taxon>
        <taxon>Pleosporomycetidae</taxon>
        <taxon>Pleosporales</taxon>
        <taxon>Massarineae</taxon>
        <taxon>Didymosphaeriaceae</taxon>
        <taxon>Didymosphaeria</taxon>
    </lineage>
</organism>
<protein>
    <recommendedName>
        <fullName evidence="8">Rhodopsin domain-containing protein</fullName>
    </recommendedName>
</protein>
<dbReference type="InterPro" id="IPR049326">
    <property type="entry name" value="Rhodopsin_dom_fungi"/>
</dbReference>
<feature type="transmembrane region" description="Helical" evidence="7">
    <location>
        <begin position="70"/>
        <end position="90"/>
    </location>
</feature>
<feature type="transmembrane region" description="Helical" evidence="7">
    <location>
        <begin position="152"/>
        <end position="177"/>
    </location>
</feature>
<dbReference type="Pfam" id="PF20684">
    <property type="entry name" value="Fung_rhodopsin"/>
    <property type="match status" value="1"/>
</dbReference>
<evidence type="ECO:0000256" key="1">
    <source>
        <dbReference type="ARBA" id="ARBA00004141"/>
    </source>
</evidence>
<feature type="compositionally biased region" description="Low complexity" evidence="6">
    <location>
        <begin position="232"/>
        <end position="244"/>
    </location>
</feature>
<evidence type="ECO:0000256" key="6">
    <source>
        <dbReference type="SAM" id="MobiDB-lite"/>
    </source>
</evidence>
<accession>A0A9W9C6Z4</accession>
<dbReference type="AlphaFoldDB" id="A0A9W9C6Z4"/>
<keyword evidence="2 7" id="KW-0812">Transmembrane</keyword>
<evidence type="ECO:0000256" key="4">
    <source>
        <dbReference type="ARBA" id="ARBA00023136"/>
    </source>
</evidence>
<comment type="subcellular location">
    <subcellularLocation>
        <location evidence="1">Membrane</location>
        <topology evidence="1">Multi-pass membrane protein</topology>
    </subcellularLocation>
</comment>
<dbReference type="RefSeq" id="XP_056067176.1">
    <property type="nucleotide sequence ID" value="XM_056217911.1"/>
</dbReference>
<feature type="compositionally biased region" description="Basic and acidic residues" evidence="6">
    <location>
        <begin position="246"/>
        <end position="256"/>
    </location>
</feature>
<keyword evidence="10" id="KW-1185">Reference proteome</keyword>
<evidence type="ECO:0000256" key="3">
    <source>
        <dbReference type="ARBA" id="ARBA00022989"/>
    </source>
</evidence>
<comment type="similarity">
    <text evidence="5">Belongs to the SAT4 family.</text>
</comment>
<dbReference type="PANTHER" id="PTHR33048:SF47">
    <property type="entry name" value="INTEGRAL MEMBRANE PROTEIN-RELATED"/>
    <property type="match status" value="1"/>
</dbReference>
<keyword evidence="3 7" id="KW-1133">Transmembrane helix</keyword>
<dbReference type="OrthoDB" id="2496787at2759"/>
<gene>
    <name evidence="9" type="ORF">N0V89_009158</name>
</gene>
<reference evidence="9" key="1">
    <citation type="submission" date="2022-10" db="EMBL/GenBank/DDBJ databases">
        <title>Tapping the CABI collections for fungal endophytes: first genome assemblies for Collariella, Neodidymelliopsis, Ascochyta clinopodiicola, Didymella pomorum, Didymosphaeria variabile, Neocosmospora piperis and Neocucurbitaria cava.</title>
        <authorList>
            <person name="Hill R."/>
        </authorList>
    </citation>
    <scope>NUCLEOTIDE SEQUENCE</scope>
    <source>
        <strain evidence="9">IMI 356815</strain>
    </source>
</reference>
<comment type="caution">
    <text evidence="9">The sequence shown here is derived from an EMBL/GenBank/DDBJ whole genome shotgun (WGS) entry which is preliminary data.</text>
</comment>
<evidence type="ECO:0000256" key="5">
    <source>
        <dbReference type="ARBA" id="ARBA00038359"/>
    </source>
</evidence>
<dbReference type="GeneID" id="80912688"/>
<feature type="transmembrane region" description="Helical" evidence="7">
    <location>
        <begin position="189"/>
        <end position="209"/>
    </location>
</feature>
<feature type="domain" description="Rhodopsin" evidence="8">
    <location>
        <begin position="5"/>
        <end position="215"/>
    </location>
</feature>
<evidence type="ECO:0000259" key="8">
    <source>
        <dbReference type="Pfam" id="PF20684"/>
    </source>
</evidence>
<proteinExistence type="inferred from homology"/>
<feature type="transmembrane region" description="Helical" evidence="7">
    <location>
        <begin position="118"/>
        <end position="140"/>
    </location>
</feature>